<dbReference type="GO" id="GO:0016020">
    <property type="term" value="C:membrane"/>
    <property type="evidence" value="ECO:0007669"/>
    <property type="project" value="UniProtKB-SubCell"/>
</dbReference>
<reference evidence="7 8" key="1">
    <citation type="journal article" date="2007" name="Archaea">
        <title>The genome of Hyperthermus butylicus: a sulfur-reducing, peptide fermenting, neutrophilic Crenarchaeote growing up to 108 degrees C.</title>
        <authorList>
            <person name="Brugger K."/>
            <person name="Chen L."/>
            <person name="Stark M."/>
            <person name="Zibat A."/>
            <person name="Redder P."/>
            <person name="Ruepp A."/>
            <person name="Awayez M."/>
            <person name="She Q."/>
            <person name="Garrett R.A."/>
            <person name="Klenk H.P."/>
        </authorList>
    </citation>
    <scope>NUCLEOTIDE SEQUENCE [LARGE SCALE GENOMIC DNA]</scope>
    <source>
        <strain evidence="8">DSM 5456 / JCM 9403 / PLM1-5</strain>
    </source>
</reference>
<evidence type="ECO:0000313" key="7">
    <source>
        <dbReference type="EMBL" id="ABM80667.1"/>
    </source>
</evidence>
<keyword evidence="3 5" id="KW-1133">Transmembrane helix</keyword>
<feature type="transmembrane region" description="Helical" evidence="5">
    <location>
        <begin position="103"/>
        <end position="121"/>
    </location>
</feature>
<dbReference type="KEGG" id="hbu:Hbut_0814"/>
<gene>
    <name evidence="7" type="ordered locus">Hbut_0814</name>
</gene>
<feature type="domain" description="Inositolphosphotransferase Aur1/Ipt1" evidence="6">
    <location>
        <begin position="68"/>
        <end position="223"/>
    </location>
</feature>
<evidence type="ECO:0000256" key="1">
    <source>
        <dbReference type="ARBA" id="ARBA00004141"/>
    </source>
</evidence>
<accession>A2BL06</accession>
<dbReference type="InterPro" id="IPR052185">
    <property type="entry name" value="IPC_Synthase-Related"/>
</dbReference>
<dbReference type="Pfam" id="PF14378">
    <property type="entry name" value="PAP2_3"/>
    <property type="match status" value="1"/>
</dbReference>
<dbReference type="InterPro" id="IPR036938">
    <property type="entry name" value="PAP2/HPO_sf"/>
</dbReference>
<keyword evidence="4 5" id="KW-0472">Membrane</keyword>
<name>A2BL06_HYPBU</name>
<evidence type="ECO:0000259" key="6">
    <source>
        <dbReference type="Pfam" id="PF14378"/>
    </source>
</evidence>
<feature type="transmembrane region" description="Helical" evidence="5">
    <location>
        <begin position="185"/>
        <end position="202"/>
    </location>
</feature>
<feature type="transmembrane region" description="Helical" evidence="5">
    <location>
        <begin position="13"/>
        <end position="30"/>
    </location>
</feature>
<dbReference type="PANTHER" id="PTHR31310:SF7">
    <property type="entry name" value="PA-PHOSPHATASE RELATED-FAMILY PROTEIN DDB_G0268928"/>
    <property type="match status" value="1"/>
</dbReference>
<feature type="transmembrane region" description="Helical" evidence="5">
    <location>
        <begin position="76"/>
        <end position="94"/>
    </location>
</feature>
<dbReference type="AlphaFoldDB" id="A2BL06"/>
<dbReference type="Proteomes" id="UP000002593">
    <property type="component" value="Chromosome"/>
</dbReference>
<dbReference type="Gene3D" id="1.20.144.10">
    <property type="entry name" value="Phosphatidic acid phosphatase type 2/haloperoxidase"/>
    <property type="match status" value="1"/>
</dbReference>
<feature type="transmembrane region" description="Helical" evidence="5">
    <location>
        <begin position="157"/>
        <end position="176"/>
    </location>
</feature>
<organism evidence="7 8">
    <name type="scientific">Hyperthermus butylicus (strain DSM 5456 / JCM 9403 / PLM1-5)</name>
    <dbReference type="NCBI Taxonomy" id="415426"/>
    <lineage>
        <taxon>Archaea</taxon>
        <taxon>Thermoproteota</taxon>
        <taxon>Thermoprotei</taxon>
        <taxon>Desulfurococcales</taxon>
        <taxon>Pyrodictiaceae</taxon>
        <taxon>Hyperthermus</taxon>
    </lineage>
</organism>
<evidence type="ECO:0000256" key="5">
    <source>
        <dbReference type="SAM" id="Phobius"/>
    </source>
</evidence>
<comment type="subcellular location">
    <subcellularLocation>
        <location evidence="1">Membrane</location>
        <topology evidence="1">Multi-pass membrane protein</topology>
    </subcellularLocation>
</comment>
<dbReference type="RefSeq" id="WP_011821985.1">
    <property type="nucleotide sequence ID" value="NC_008818.1"/>
</dbReference>
<sequence length="234" mass="26001">MWKLRLDRPYLRVLLYMVPFVLAYAGYEMARGIAFRLQSYAVYAPYVDLEVALFGVPLAVYFQFHRLLVLDIYTGIVYALHPVYFFAFAVLLAFREPKLFRRLLAAFLVASAVAITVYVLSPTAPPWIALPCIERPPNLVLKLVELVMGARIDPNPYAAMPSMHVGMAVIFGYYYVKLYGGSRRSLLVAVAWVASMSFATVYTANHYVADVAAGLALGYAASLLGDKLGGLSLH</sequence>
<dbReference type="PANTHER" id="PTHR31310">
    <property type="match status" value="1"/>
</dbReference>
<dbReference type="InterPro" id="IPR026841">
    <property type="entry name" value="Aur1/Ipt1"/>
</dbReference>
<evidence type="ECO:0000313" key="8">
    <source>
        <dbReference type="Proteomes" id="UP000002593"/>
    </source>
</evidence>
<keyword evidence="8" id="KW-1185">Reference proteome</keyword>
<dbReference type="eggNOG" id="arCOG03951">
    <property type="taxonomic scope" value="Archaea"/>
</dbReference>
<dbReference type="SUPFAM" id="SSF48317">
    <property type="entry name" value="Acid phosphatase/Vanadium-dependent haloperoxidase"/>
    <property type="match status" value="1"/>
</dbReference>
<keyword evidence="2 5" id="KW-0812">Transmembrane</keyword>
<dbReference type="STRING" id="415426.Hbut_0814"/>
<feature type="transmembrane region" description="Helical" evidence="5">
    <location>
        <begin position="42"/>
        <end position="64"/>
    </location>
</feature>
<dbReference type="HOGENOM" id="CLU_1182868_0_0_2"/>
<evidence type="ECO:0000256" key="4">
    <source>
        <dbReference type="ARBA" id="ARBA00023136"/>
    </source>
</evidence>
<protein>
    <recommendedName>
        <fullName evidence="6">Inositolphosphotransferase Aur1/Ipt1 domain-containing protein</fullName>
    </recommendedName>
</protein>
<dbReference type="GeneID" id="4782325"/>
<evidence type="ECO:0000256" key="3">
    <source>
        <dbReference type="ARBA" id="ARBA00022989"/>
    </source>
</evidence>
<evidence type="ECO:0000256" key="2">
    <source>
        <dbReference type="ARBA" id="ARBA00022692"/>
    </source>
</evidence>
<dbReference type="EMBL" id="CP000493">
    <property type="protein sequence ID" value="ABM80667.1"/>
    <property type="molecule type" value="Genomic_DNA"/>
</dbReference>
<dbReference type="OrthoDB" id="15517at2157"/>
<proteinExistence type="predicted"/>
<dbReference type="EnsemblBacteria" id="ABM80667">
    <property type="protein sequence ID" value="ABM80667"/>
    <property type="gene ID" value="Hbut_0814"/>
</dbReference>